<dbReference type="GO" id="GO:0000166">
    <property type="term" value="F:nucleotide binding"/>
    <property type="evidence" value="ECO:0007669"/>
    <property type="project" value="InterPro"/>
</dbReference>
<protein>
    <submittedName>
        <fullName evidence="3">HRDC domain protein</fullName>
    </submittedName>
</protein>
<feature type="compositionally biased region" description="Low complexity" evidence="1">
    <location>
        <begin position="480"/>
        <end position="506"/>
    </location>
</feature>
<name>F0RP35_DEIPM</name>
<feature type="domain" description="HRDC" evidence="2">
    <location>
        <begin position="532"/>
        <end position="607"/>
    </location>
</feature>
<feature type="region of interest" description="Disordered" evidence="1">
    <location>
        <begin position="1"/>
        <end position="21"/>
    </location>
</feature>
<dbReference type="eggNOG" id="COG0210">
    <property type="taxonomic scope" value="Bacteria"/>
</dbReference>
<dbReference type="Pfam" id="PF00570">
    <property type="entry name" value="HRDC"/>
    <property type="match status" value="1"/>
</dbReference>
<dbReference type="InterPro" id="IPR044876">
    <property type="entry name" value="HRDC_dom_sf"/>
</dbReference>
<evidence type="ECO:0000313" key="4">
    <source>
        <dbReference type="Proteomes" id="UP000007718"/>
    </source>
</evidence>
<dbReference type="SMART" id="SM00341">
    <property type="entry name" value="HRDC"/>
    <property type="match status" value="1"/>
</dbReference>
<evidence type="ECO:0000256" key="1">
    <source>
        <dbReference type="SAM" id="MobiDB-lite"/>
    </source>
</evidence>
<dbReference type="eggNOG" id="COG0626">
    <property type="taxonomic scope" value="Bacteria"/>
</dbReference>
<feature type="compositionally biased region" description="Low complexity" evidence="1">
    <location>
        <begin position="308"/>
        <end position="331"/>
    </location>
</feature>
<proteinExistence type="predicted"/>
<evidence type="ECO:0000313" key="3">
    <source>
        <dbReference type="EMBL" id="ADY25350.1"/>
    </source>
</evidence>
<feature type="compositionally biased region" description="Basic and acidic residues" evidence="1">
    <location>
        <begin position="332"/>
        <end position="384"/>
    </location>
</feature>
<organism evidence="3 4">
    <name type="scientific">Deinococcus proteolyticus (strain ATCC 35074 / DSM 20540 / JCM 6276 / NBRC 101906 / NCIMB 13154 / VKM Ac-1939 / CCM 2703 / MRP)</name>
    <dbReference type="NCBI Taxonomy" id="693977"/>
    <lineage>
        <taxon>Bacteria</taxon>
        <taxon>Thermotogati</taxon>
        <taxon>Deinococcota</taxon>
        <taxon>Deinococci</taxon>
        <taxon>Deinococcales</taxon>
        <taxon>Deinococcaceae</taxon>
        <taxon>Deinococcus</taxon>
    </lineage>
</organism>
<feature type="compositionally biased region" description="Basic and acidic residues" evidence="1">
    <location>
        <begin position="454"/>
        <end position="476"/>
    </location>
</feature>
<dbReference type="PROSITE" id="PS50967">
    <property type="entry name" value="HRDC"/>
    <property type="match status" value="1"/>
</dbReference>
<sequence>MRHNVAMTNFDSDTAAQRDASAELRPDARLIALHSERGDAHSRLESALAALEGAAWGMTLAGEAALARQLRALLGAGVLRTDPRLPLRRDLLAEAGLAAAGLDGDWRGAVAVWLLEPGEEDLRRAERAGVPVIVDATLAPGAHWLAAGAQHVTYHHGAALTGFADGELALLFGAGERPAPAAPAAADLTAALALRDVATLPLRLARAAQTAASLERQLSGRALPLGPTALLLPPEAAAATAAPLGGVQPAARPVQGGVILTPGLADVRQVRALLSGQDGQAEGGRAEEDGSWGERTEHRRGRQDHRSGQASGQTSSQQTGHTADLAQAAADARPDQRQQRGRPDGEREQPQAPAERQERPPRQEQGSRRFQRTERFQGTERSQGERGQGQPAREQRTPGGRHSGLERFVFEAPAAGHAASAPAPAEAHPNRRGTEEQGIAEQGTGEQGTSEGAGRQKEANTQDIQARDTGRNETQQRGRPPQAEQLEAEQPSPQPAALQPEAPQPEVLQPDLPLPSAAQPGSGKPDPAADLTEEQSAVFARLRDWRNAEASRQEISRFIVASNATLAEIARRVPYTVEDLQSIKGMGPARLSKYGEAIVQVVRGTRN</sequence>
<reference evidence="4" key="1">
    <citation type="submission" date="2011-02" db="EMBL/GenBank/DDBJ databases">
        <title>The complete sequence of chromosome of Deinococcus proteolyticus DSM 20540.</title>
        <authorList>
            <consortium name="US DOE Joint Genome Institute (JGI-PGF)"/>
            <person name="Lucas S."/>
            <person name="Copeland A."/>
            <person name="Lapidus A."/>
            <person name="Bruce D."/>
            <person name="Goodwin L."/>
            <person name="Pitluck S."/>
            <person name="Kyrpides N."/>
            <person name="Mavromatis K."/>
            <person name="Pagani I."/>
            <person name="Ivanova N."/>
            <person name="Ovchinnikova G."/>
            <person name="Zeytun A."/>
            <person name="Detter J.C."/>
            <person name="Han C."/>
            <person name="Land M."/>
            <person name="Hauser L."/>
            <person name="Markowitz V."/>
            <person name="Cheng J.-F."/>
            <person name="Hugenholtz P."/>
            <person name="Woyke T."/>
            <person name="Wu D."/>
            <person name="Pukall R."/>
            <person name="Steenblock K."/>
            <person name="Brambilla E."/>
            <person name="Klenk H.-P."/>
            <person name="Eisen J.A."/>
        </authorList>
    </citation>
    <scope>NUCLEOTIDE SEQUENCE [LARGE SCALE GENOMIC DNA]</scope>
    <source>
        <strain evidence="4">ATCC 35074 / DSM 20540 / JCM 6276 / NBRC 101906 / NCIMB 13154 / VKM Ac-1939 / CCM 2703 / MRP</strain>
    </source>
</reference>
<reference evidence="3 4" key="2">
    <citation type="journal article" date="2012" name="Stand. Genomic Sci.">
        <title>Complete genome sequence of the orange-red pigmented, radioresistant Deinococcus proteolyticus type strain (MRP(T)).</title>
        <authorList>
            <person name="Copeland A."/>
            <person name="Zeytun A."/>
            <person name="Yassawong M."/>
            <person name="Nolan M."/>
            <person name="Lucas S."/>
            <person name="Hammon N."/>
            <person name="Deshpande S."/>
            <person name="Cheng J.F."/>
            <person name="Han C."/>
            <person name="Tapia R."/>
            <person name="Goodwin L.A."/>
            <person name="Pitluck S."/>
            <person name="Mavromatis K."/>
            <person name="Liolios K."/>
            <person name="Pagani I."/>
            <person name="Ivanova N."/>
            <person name="Mikhailova N."/>
            <person name="Pati A."/>
            <person name="Chen A."/>
            <person name="Palaniappan K."/>
            <person name="Land M."/>
            <person name="Hauser L."/>
            <person name="Jeffries C.D."/>
            <person name="Brambilla E.M."/>
            <person name="Rohde M."/>
            <person name="Sikorski J."/>
            <person name="Pukall R."/>
            <person name="Goker M."/>
            <person name="Detter J.C."/>
            <person name="Woyke T."/>
            <person name="Bristow J."/>
            <person name="Eisen J.A."/>
            <person name="Markowitz V."/>
            <person name="Hugenholtz P."/>
            <person name="Kyrpides N.C."/>
            <person name="Klenk H.P."/>
            <person name="Lapidus A."/>
        </authorList>
    </citation>
    <scope>NUCLEOTIDE SEQUENCE [LARGE SCALE GENOMIC DNA]</scope>
    <source>
        <strain evidence="4">ATCC 35074 / DSM 20540 / JCM 6276 / NBRC 101906 / NCIMB 13154 / VKM Ac-1939 / CCM 2703 / MRP</strain>
    </source>
</reference>
<evidence type="ECO:0000259" key="2">
    <source>
        <dbReference type="PROSITE" id="PS50967"/>
    </source>
</evidence>
<feature type="compositionally biased region" description="Polar residues" evidence="1">
    <location>
        <begin position="1"/>
        <end position="15"/>
    </location>
</feature>
<dbReference type="InterPro" id="IPR002121">
    <property type="entry name" value="HRDC_dom"/>
</dbReference>
<feature type="compositionally biased region" description="Basic and acidic residues" evidence="1">
    <location>
        <begin position="284"/>
        <end position="297"/>
    </location>
</feature>
<dbReference type="KEGG" id="dpt:Deipr_0177"/>
<keyword evidence="4" id="KW-1185">Reference proteome</keyword>
<dbReference type="STRING" id="693977.Deipr_0177"/>
<dbReference type="HOGENOM" id="CLU_032714_0_0_0"/>
<dbReference type="AlphaFoldDB" id="F0RP35"/>
<feature type="compositionally biased region" description="Low complexity" evidence="1">
    <location>
        <begin position="411"/>
        <end position="427"/>
    </location>
</feature>
<accession>F0RP35</accession>
<feature type="compositionally biased region" description="Low complexity" evidence="1">
    <location>
        <begin position="440"/>
        <end position="453"/>
    </location>
</feature>
<dbReference type="SUPFAM" id="SSF47819">
    <property type="entry name" value="HRDC-like"/>
    <property type="match status" value="1"/>
</dbReference>
<dbReference type="Gene3D" id="1.10.150.80">
    <property type="entry name" value="HRDC domain"/>
    <property type="match status" value="1"/>
</dbReference>
<dbReference type="InterPro" id="IPR010997">
    <property type="entry name" value="HRDC-like_sf"/>
</dbReference>
<dbReference type="EMBL" id="CP002536">
    <property type="protein sequence ID" value="ADY25350.1"/>
    <property type="molecule type" value="Genomic_DNA"/>
</dbReference>
<dbReference type="Proteomes" id="UP000007718">
    <property type="component" value="Chromosome"/>
</dbReference>
<gene>
    <name evidence="3" type="ordered locus">Deipr_0177</name>
</gene>
<feature type="region of interest" description="Disordered" evidence="1">
    <location>
        <begin position="275"/>
        <end position="535"/>
    </location>
</feature>
<dbReference type="GO" id="GO:0003676">
    <property type="term" value="F:nucleic acid binding"/>
    <property type="evidence" value="ECO:0007669"/>
    <property type="project" value="InterPro"/>
</dbReference>